<evidence type="ECO:0000256" key="1">
    <source>
        <dbReference type="ARBA" id="ARBA00022801"/>
    </source>
</evidence>
<protein>
    <submittedName>
        <fullName evidence="3">Arylformamidase</fullName>
    </submittedName>
</protein>
<dbReference type="InterPro" id="IPR050300">
    <property type="entry name" value="GDXG_lipolytic_enzyme"/>
</dbReference>
<evidence type="ECO:0000259" key="2">
    <source>
        <dbReference type="Pfam" id="PF07859"/>
    </source>
</evidence>
<gene>
    <name evidence="3" type="ORF">C7440_0756</name>
</gene>
<keyword evidence="1" id="KW-0378">Hydrolase</keyword>
<dbReference type="OrthoDB" id="9771666at2"/>
<dbReference type="EMBL" id="QEKO01000001">
    <property type="protein sequence ID" value="PVY68360.1"/>
    <property type="molecule type" value="Genomic_DNA"/>
</dbReference>
<dbReference type="InterPro" id="IPR029058">
    <property type="entry name" value="AB_hydrolase_fold"/>
</dbReference>
<proteinExistence type="predicted"/>
<dbReference type="PANTHER" id="PTHR48081:SF33">
    <property type="entry name" value="KYNURENINE FORMAMIDASE"/>
    <property type="match status" value="1"/>
</dbReference>
<accession>A0A2U1CR29</accession>
<dbReference type="SUPFAM" id="SSF53474">
    <property type="entry name" value="alpha/beta-Hydrolases"/>
    <property type="match status" value="1"/>
</dbReference>
<comment type="caution">
    <text evidence="3">The sequence shown here is derived from an EMBL/GenBank/DDBJ whole genome shotgun (WGS) entry which is preliminary data.</text>
</comment>
<reference evidence="3 4" key="1">
    <citation type="submission" date="2018-04" db="EMBL/GenBank/DDBJ databases">
        <title>Genomic Encyclopedia of Type Strains, Phase IV (KMG-IV): sequencing the most valuable type-strain genomes for metagenomic binning, comparative biology and taxonomic classification.</title>
        <authorList>
            <person name="Goeker M."/>
        </authorList>
    </citation>
    <scope>NUCLEOTIDE SEQUENCE [LARGE SCALE GENOMIC DNA]</scope>
    <source>
        <strain evidence="3 4">DSM 10065</strain>
    </source>
</reference>
<name>A0A2U1CR29_9BURK</name>
<dbReference type="Proteomes" id="UP000246145">
    <property type="component" value="Unassembled WGS sequence"/>
</dbReference>
<evidence type="ECO:0000313" key="4">
    <source>
        <dbReference type="Proteomes" id="UP000246145"/>
    </source>
</evidence>
<dbReference type="RefSeq" id="WP_017524338.1">
    <property type="nucleotide sequence ID" value="NZ_JACCEX010000001.1"/>
</dbReference>
<organism evidence="3 4">
    <name type="scientific">Pusillimonas noertemannii</name>
    <dbReference type="NCBI Taxonomy" id="305977"/>
    <lineage>
        <taxon>Bacteria</taxon>
        <taxon>Pseudomonadati</taxon>
        <taxon>Pseudomonadota</taxon>
        <taxon>Betaproteobacteria</taxon>
        <taxon>Burkholderiales</taxon>
        <taxon>Alcaligenaceae</taxon>
        <taxon>Pusillimonas</taxon>
    </lineage>
</organism>
<feature type="domain" description="Alpha/beta hydrolase fold-3" evidence="2">
    <location>
        <begin position="85"/>
        <end position="272"/>
    </location>
</feature>
<dbReference type="Gene3D" id="3.40.50.1820">
    <property type="entry name" value="alpha/beta hydrolase"/>
    <property type="match status" value="1"/>
</dbReference>
<dbReference type="GO" id="GO:0016787">
    <property type="term" value="F:hydrolase activity"/>
    <property type="evidence" value="ECO:0007669"/>
    <property type="project" value="UniProtKB-KW"/>
</dbReference>
<dbReference type="AlphaFoldDB" id="A0A2U1CR29"/>
<sequence length="301" mass="31873">MSTASNAPSPSWAGLDTSSLGKGFEDYDIDSRTPDAPGQLARFQQRSEAVQGQQGIQQTTVSYGDHPLAAADVFRPTSGAVRGTIVFVHGGYWKGKGRPNRAFLAPAWVNEGVQWINLGYPVVPETPMHEISRHIGGALRAIVSGAAPFGMVEGPIVLSGNSAGAHLVAQALAQGLPESAPGRIAGYMLLSGLYDLRPVAATPAQEWLRLDDEQAFRLSPLCQKAPQLRAPVMVAVGADEPDAFIAQSRAYAQHLLGHAQVDYQEGEGLNHLSMIASLDGPQARFGRPMAAWLGLPGHANA</sequence>
<evidence type="ECO:0000313" key="3">
    <source>
        <dbReference type="EMBL" id="PVY68360.1"/>
    </source>
</evidence>
<dbReference type="InterPro" id="IPR013094">
    <property type="entry name" value="AB_hydrolase_3"/>
</dbReference>
<dbReference type="STRING" id="1231391.GCA_000308195_01979"/>
<keyword evidence="4" id="KW-1185">Reference proteome</keyword>
<dbReference type="Pfam" id="PF07859">
    <property type="entry name" value="Abhydrolase_3"/>
    <property type="match status" value="1"/>
</dbReference>
<dbReference type="PANTHER" id="PTHR48081">
    <property type="entry name" value="AB HYDROLASE SUPERFAMILY PROTEIN C4A8.06C"/>
    <property type="match status" value="1"/>
</dbReference>